<dbReference type="Pfam" id="PF16124">
    <property type="entry name" value="RecQ_Zn_bind"/>
    <property type="match status" value="1"/>
</dbReference>
<dbReference type="GO" id="GO:0016787">
    <property type="term" value="F:hydrolase activity"/>
    <property type="evidence" value="ECO:0007669"/>
    <property type="project" value="UniProtKB-KW"/>
</dbReference>
<dbReference type="InterPro" id="IPR004589">
    <property type="entry name" value="DNA_helicase_ATP-dep_RecQ"/>
</dbReference>
<keyword evidence="11" id="KW-1185">Reference proteome</keyword>
<protein>
    <recommendedName>
        <fullName evidence="6">ATP-dependent DNA helicase RecQ</fullName>
    </recommendedName>
    <alternativeName>
        <fullName evidence="7">DNA 3'-5' helicase RecQ</fullName>
    </alternativeName>
</protein>
<dbReference type="PROSITE" id="PS51192">
    <property type="entry name" value="HELICASE_ATP_BIND_1"/>
    <property type="match status" value="1"/>
</dbReference>
<dbReference type="InterPro" id="IPR027417">
    <property type="entry name" value="P-loop_NTPase"/>
</dbReference>
<organism evidence="10 11">
    <name type="scientific">Vagococcus elongatus</name>
    <dbReference type="NCBI Taxonomy" id="180344"/>
    <lineage>
        <taxon>Bacteria</taxon>
        <taxon>Bacillati</taxon>
        <taxon>Bacillota</taxon>
        <taxon>Bacilli</taxon>
        <taxon>Lactobacillales</taxon>
        <taxon>Enterococcaceae</taxon>
        <taxon>Vagococcus</taxon>
    </lineage>
</organism>
<evidence type="ECO:0000259" key="8">
    <source>
        <dbReference type="PROSITE" id="PS51192"/>
    </source>
</evidence>
<dbReference type="GO" id="GO:0006281">
    <property type="term" value="P:DNA repair"/>
    <property type="evidence" value="ECO:0007669"/>
    <property type="project" value="TreeGrafter"/>
</dbReference>
<dbReference type="SUPFAM" id="SSF52540">
    <property type="entry name" value="P-loop containing nucleoside triphosphate hydrolases"/>
    <property type="match status" value="1"/>
</dbReference>
<evidence type="ECO:0000256" key="7">
    <source>
        <dbReference type="ARBA" id="ARBA00044550"/>
    </source>
</evidence>
<dbReference type="EMBL" id="NGKA01000001">
    <property type="protein sequence ID" value="RSU15574.1"/>
    <property type="molecule type" value="Genomic_DNA"/>
</dbReference>
<dbReference type="InterPro" id="IPR032284">
    <property type="entry name" value="RecQ_Zn-bd"/>
</dbReference>
<dbReference type="InterPro" id="IPR014001">
    <property type="entry name" value="Helicase_ATP-bd"/>
</dbReference>
<name>A0A430B5F1_9ENTE</name>
<dbReference type="PANTHER" id="PTHR13710:SF84">
    <property type="entry name" value="ATP-DEPENDENT DNA HELICASE RECS-RELATED"/>
    <property type="match status" value="1"/>
</dbReference>
<evidence type="ECO:0000256" key="2">
    <source>
        <dbReference type="ARBA" id="ARBA00022801"/>
    </source>
</evidence>
<dbReference type="InterPro" id="IPR011545">
    <property type="entry name" value="DEAD/DEAH_box_helicase_dom"/>
</dbReference>
<dbReference type="SMART" id="SM00487">
    <property type="entry name" value="DEXDc"/>
    <property type="match status" value="1"/>
</dbReference>
<dbReference type="GO" id="GO:0003677">
    <property type="term" value="F:DNA binding"/>
    <property type="evidence" value="ECO:0007669"/>
    <property type="project" value="UniProtKB-KW"/>
</dbReference>
<evidence type="ECO:0000256" key="6">
    <source>
        <dbReference type="ARBA" id="ARBA00044535"/>
    </source>
</evidence>
<evidence type="ECO:0000313" key="10">
    <source>
        <dbReference type="EMBL" id="RSU15574.1"/>
    </source>
</evidence>
<keyword evidence="2" id="KW-0378">Hydrolase</keyword>
<comment type="caution">
    <text evidence="10">The sequence shown here is derived from an EMBL/GenBank/DDBJ whole genome shotgun (WGS) entry which is preliminary data.</text>
</comment>
<evidence type="ECO:0000256" key="4">
    <source>
        <dbReference type="ARBA" id="ARBA00022840"/>
    </source>
</evidence>
<dbReference type="InterPro" id="IPR002464">
    <property type="entry name" value="DNA/RNA_helicase_DEAH_CS"/>
</dbReference>
<dbReference type="PROSITE" id="PS51194">
    <property type="entry name" value="HELICASE_CTER"/>
    <property type="match status" value="1"/>
</dbReference>
<gene>
    <name evidence="10" type="ORF">CBF29_00425</name>
</gene>
<dbReference type="Gene3D" id="3.40.50.300">
    <property type="entry name" value="P-loop containing nucleotide triphosphate hydrolases"/>
    <property type="match status" value="2"/>
</dbReference>
<sequence length="481" mass="55312">MNEEIQQVLKQRFGFSSFKKGQEETITKILTRNNVLSILPTGTGKSLCYQLPSYLLSGVTIVVSPLLSLIEDQVRQLQRTGEKQAVAFGSQLTYQEKQWVLAHIAAYKFIFITPESLFQEEILQRIRQLDVGLFVVDEAHCVSTWGIDFRPDYERLASIIQHLGVKKVLALTATATEVVKEDIRQKLFLGQEIDLVQKTVNRVNIFYHVEKLSTVEEKLSWLQSFCSKYSGPGLIYCNTRRDTEEVSLYLSGNTTLKTAYYHGGLTSMERSAIQQQFLADELDVLIATSAFGMGIDKPNIRYVIHYQLPDSLEAFIQESGRGGRDGLQTLSVVLYMAQDQKVHQYFQKELLKEINDFTHLVPLTQNNDSIVLDHFSELQKKWYDFSKSENHSIENLQEKIKKRVEEKAEKLARMEDYLDTDGCRREKILSYFSETSTVQQEICCDNCHREISDFPIGLMSPDSNKKYSKLEKSKEILKNLF</sequence>
<keyword evidence="4" id="KW-0067">ATP-binding</keyword>
<dbReference type="SMART" id="SM00490">
    <property type="entry name" value="HELICc"/>
    <property type="match status" value="1"/>
</dbReference>
<evidence type="ECO:0000256" key="3">
    <source>
        <dbReference type="ARBA" id="ARBA00022806"/>
    </source>
</evidence>
<feature type="domain" description="Helicase ATP-binding" evidence="8">
    <location>
        <begin position="26"/>
        <end position="193"/>
    </location>
</feature>
<evidence type="ECO:0000313" key="11">
    <source>
        <dbReference type="Proteomes" id="UP000287605"/>
    </source>
</evidence>
<feature type="domain" description="Helicase C-terminal" evidence="9">
    <location>
        <begin position="214"/>
        <end position="369"/>
    </location>
</feature>
<dbReference type="GO" id="GO:0005524">
    <property type="term" value="F:ATP binding"/>
    <property type="evidence" value="ECO:0007669"/>
    <property type="project" value="UniProtKB-KW"/>
</dbReference>
<keyword evidence="3" id="KW-0347">Helicase</keyword>
<dbReference type="CDD" id="cd17920">
    <property type="entry name" value="DEXHc_RecQ"/>
    <property type="match status" value="1"/>
</dbReference>
<evidence type="ECO:0000256" key="5">
    <source>
        <dbReference type="ARBA" id="ARBA00023125"/>
    </source>
</evidence>
<dbReference type="AlphaFoldDB" id="A0A430B5F1"/>
<dbReference type="GO" id="GO:0005737">
    <property type="term" value="C:cytoplasm"/>
    <property type="evidence" value="ECO:0007669"/>
    <property type="project" value="TreeGrafter"/>
</dbReference>
<dbReference type="GO" id="GO:0006310">
    <property type="term" value="P:DNA recombination"/>
    <property type="evidence" value="ECO:0007669"/>
    <property type="project" value="InterPro"/>
</dbReference>
<dbReference type="OrthoDB" id="9763310at2"/>
<dbReference type="NCBIfam" id="TIGR00614">
    <property type="entry name" value="recQ_fam"/>
    <property type="match status" value="1"/>
</dbReference>
<dbReference type="Proteomes" id="UP000287605">
    <property type="component" value="Unassembled WGS sequence"/>
</dbReference>
<dbReference type="PANTHER" id="PTHR13710">
    <property type="entry name" value="DNA HELICASE RECQ FAMILY MEMBER"/>
    <property type="match status" value="1"/>
</dbReference>
<dbReference type="GO" id="GO:0009378">
    <property type="term" value="F:four-way junction helicase activity"/>
    <property type="evidence" value="ECO:0007669"/>
    <property type="project" value="TreeGrafter"/>
</dbReference>
<dbReference type="InterPro" id="IPR001650">
    <property type="entry name" value="Helicase_C-like"/>
</dbReference>
<dbReference type="GO" id="GO:0043590">
    <property type="term" value="C:bacterial nucleoid"/>
    <property type="evidence" value="ECO:0007669"/>
    <property type="project" value="TreeGrafter"/>
</dbReference>
<proteinExistence type="predicted"/>
<dbReference type="Pfam" id="PF00270">
    <property type="entry name" value="DEAD"/>
    <property type="match status" value="1"/>
</dbReference>
<dbReference type="GO" id="GO:0030894">
    <property type="term" value="C:replisome"/>
    <property type="evidence" value="ECO:0007669"/>
    <property type="project" value="TreeGrafter"/>
</dbReference>
<dbReference type="GO" id="GO:0043138">
    <property type="term" value="F:3'-5' DNA helicase activity"/>
    <property type="evidence" value="ECO:0007669"/>
    <property type="project" value="TreeGrafter"/>
</dbReference>
<accession>A0A430B5F1</accession>
<dbReference type="Pfam" id="PF00271">
    <property type="entry name" value="Helicase_C"/>
    <property type="match status" value="1"/>
</dbReference>
<keyword evidence="5" id="KW-0238">DNA-binding</keyword>
<evidence type="ECO:0000256" key="1">
    <source>
        <dbReference type="ARBA" id="ARBA00022741"/>
    </source>
</evidence>
<reference evidence="10 11" key="1">
    <citation type="submission" date="2017-05" db="EMBL/GenBank/DDBJ databases">
        <title>Vagococcus spp. assemblies.</title>
        <authorList>
            <person name="Gulvik C.A."/>
        </authorList>
    </citation>
    <scope>NUCLEOTIDE SEQUENCE [LARGE SCALE GENOMIC DNA]</scope>
    <source>
        <strain evidence="10 11">CCUG 51432</strain>
    </source>
</reference>
<keyword evidence="1" id="KW-0547">Nucleotide-binding</keyword>
<dbReference type="PROSITE" id="PS00690">
    <property type="entry name" value="DEAH_ATP_HELICASE"/>
    <property type="match status" value="1"/>
</dbReference>
<dbReference type="RefSeq" id="WP_126806117.1">
    <property type="nucleotide sequence ID" value="NZ_NGKA01000001.1"/>
</dbReference>
<evidence type="ECO:0000259" key="9">
    <source>
        <dbReference type="PROSITE" id="PS51194"/>
    </source>
</evidence>